<accession>A0ABV6E2P7</accession>
<keyword evidence="2" id="KW-1185">Reference proteome</keyword>
<sequence length="147" mass="15767">MTTVSRTFDVRPDPAVVLDYLKDFSNAEEWDPGTVSCTRNDSGPVVVGSTWHNTSKIGGVSTELTYTLEQLSADTIVLVGRNDTATSTDTITVVPNPDGAGSRVTYEAHIEMKGAAKLADPVMKVVFEKVGNDTEDDMTTVLNRLAG</sequence>
<proteinExistence type="predicted"/>
<dbReference type="Proteomes" id="UP001589698">
    <property type="component" value="Unassembled WGS sequence"/>
</dbReference>
<protein>
    <submittedName>
        <fullName evidence="1">SRPBCC family protein</fullName>
    </submittedName>
</protein>
<organism evidence="1 2">
    <name type="scientific">Nocardioides zeicaulis</name>
    <dbReference type="NCBI Taxonomy" id="1776857"/>
    <lineage>
        <taxon>Bacteria</taxon>
        <taxon>Bacillati</taxon>
        <taxon>Actinomycetota</taxon>
        <taxon>Actinomycetes</taxon>
        <taxon>Propionibacteriales</taxon>
        <taxon>Nocardioidaceae</taxon>
        <taxon>Nocardioides</taxon>
    </lineage>
</organism>
<dbReference type="Gene3D" id="3.30.530.20">
    <property type="match status" value="1"/>
</dbReference>
<evidence type="ECO:0000313" key="2">
    <source>
        <dbReference type="Proteomes" id="UP001589698"/>
    </source>
</evidence>
<dbReference type="InterPro" id="IPR023393">
    <property type="entry name" value="START-like_dom_sf"/>
</dbReference>
<dbReference type="RefSeq" id="WP_378519021.1">
    <property type="nucleotide sequence ID" value="NZ_CBCSDI010000020.1"/>
</dbReference>
<comment type="caution">
    <text evidence="1">The sequence shown here is derived from an EMBL/GenBank/DDBJ whole genome shotgun (WGS) entry which is preliminary data.</text>
</comment>
<dbReference type="SUPFAM" id="SSF55961">
    <property type="entry name" value="Bet v1-like"/>
    <property type="match status" value="1"/>
</dbReference>
<evidence type="ECO:0000313" key="1">
    <source>
        <dbReference type="EMBL" id="MFC0223267.1"/>
    </source>
</evidence>
<dbReference type="EMBL" id="JBHLXH010000001">
    <property type="protein sequence ID" value="MFC0223267.1"/>
    <property type="molecule type" value="Genomic_DNA"/>
</dbReference>
<gene>
    <name evidence="1" type="ORF">ACFFJG_12315</name>
</gene>
<reference evidence="1 2" key="1">
    <citation type="submission" date="2024-09" db="EMBL/GenBank/DDBJ databases">
        <authorList>
            <person name="Sun Q."/>
            <person name="Mori K."/>
        </authorList>
    </citation>
    <scope>NUCLEOTIDE SEQUENCE [LARGE SCALE GENOMIC DNA]</scope>
    <source>
        <strain evidence="1 2">CCM 8654</strain>
    </source>
</reference>
<dbReference type="Pfam" id="PF10604">
    <property type="entry name" value="Polyketide_cyc2"/>
    <property type="match status" value="1"/>
</dbReference>
<name>A0ABV6E2P7_9ACTN</name>
<dbReference type="InterPro" id="IPR019587">
    <property type="entry name" value="Polyketide_cyclase/dehydratase"/>
</dbReference>